<dbReference type="Proteomes" id="UP000003374">
    <property type="component" value="Unassembled WGS sequence"/>
</dbReference>
<accession>A4BSP9</accession>
<keyword evidence="2" id="KW-1185">Reference proteome</keyword>
<dbReference type="HOGENOM" id="CLU_3357305_0_0_6"/>
<organism evidence="1 2">
    <name type="scientific">Nitrococcus mobilis Nb-231</name>
    <dbReference type="NCBI Taxonomy" id="314278"/>
    <lineage>
        <taxon>Bacteria</taxon>
        <taxon>Pseudomonadati</taxon>
        <taxon>Pseudomonadota</taxon>
        <taxon>Gammaproteobacteria</taxon>
        <taxon>Chromatiales</taxon>
        <taxon>Ectothiorhodospiraceae</taxon>
        <taxon>Nitrococcus</taxon>
    </lineage>
</organism>
<dbReference type="EMBL" id="AAOF01000010">
    <property type="protein sequence ID" value="EAR21319.1"/>
    <property type="molecule type" value="Genomic_DNA"/>
</dbReference>
<name>A4BSP9_9GAMM</name>
<gene>
    <name evidence="1" type="ORF">NB231_08680</name>
</gene>
<reference evidence="1 2" key="1">
    <citation type="submission" date="2006-02" db="EMBL/GenBank/DDBJ databases">
        <authorList>
            <person name="Waterbury J."/>
            <person name="Ferriera S."/>
            <person name="Johnson J."/>
            <person name="Kravitz S."/>
            <person name="Halpern A."/>
            <person name="Remington K."/>
            <person name="Beeson K."/>
            <person name="Tran B."/>
            <person name="Rogers Y.-H."/>
            <person name="Friedman R."/>
            <person name="Venter J.C."/>
        </authorList>
    </citation>
    <scope>NUCLEOTIDE SEQUENCE [LARGE SCALE GENOMIC DNA]</scope>
    <source>
        <strain evidence="1 2">Nb-231</strain>
    </source>
</reference>
<dbReference type="AlphaFoldDB" id="A4BSP9"/>
<evidence type="ECO:0000313" key="1">
    <source>
        <dbReference type="EMBL" id="EAR21319.1"/>
    </source>
</evidence>
<evidence type="ECO:0000313" key="2">
    <source>
        <dbReference type="Proteomes" id="UP000003374"/>
    </source>
</evidence>
<proteinExistence type="predicted"/>
<sequence>MKNPEAELWRQVLLGLGIVFARLAKQAQRLRMGEGI</sequence>
<dbReference type="STRING" id="314278.NB231_08680"/>
<comment type="caution">
    <text evidence="1">The sequence shown here is derived from an EMBL/GenBank/DDBJ whole genome shotgun (WGS) entry which is preliminary data.</text>
</comment>
<protein>
    <submittedName>
        <fullName evidence="1">Uncharacterized protein</fullName>
    </submittedName>
</protein>